<gene>
    <name evidence="2" type="ORF">LDX50_28990</name>
</gene>
<organism evidence="2 3">
    <name type="scientific">Fulvivirga sedimenti</name>
    <dbReference type="NCBI Taxonomy" id="2879465"/>
    <lineage>
        <taxon>Bacteria</taxon>
        <taxon>Pseudomonadati</taxon>
        <taxon>Bacteroidota</taxon>
        <taxon>Cytophagia</taxon>
        <taxon>Cytophagales</taxon>
        <taxon>Fulvivirgaceae</taxon>
        <taxon>Fulvivirga</taxon>
    </lineage>
</organism>
<feature type="chain" id="PRO_5040999942" description="DUF3347 domain-containing protein" evidence="1">
    <location>
        <begin position="24"/>
        <end position="126"/>
    </location>
</feature>
<evidence type="ECO:0000313" key="2">
    <source>
        <dbReference type="EMBL" id="MCA6078946.1"/>
    </source>
</evidence>
<dbReference type="RefSeq" id="WP_225699804.1">
    <property type="nucleotide sequence ID" value="NZ_JAIXNE010000007.1"/>
</dbReference>
<keyword evidence="1" id="KW-0732">Signal</keyword>
<dbReference type="Proteomes" id="UP001139409">
    <property type="component" value="Unassembled WGS sequence"/>
</dbReference>
<name>A0A9X1L366_9BACT</name>
<accession>A0A9X1L366</accession>
<reference evidence="2" key="1">
    <citation type="submission" date="2021-09" db="EMBL/GenBank/DDBJ databases">
        <title>Fulvivirga sp. isolated from coastal sediment.</title>
        <authorList>
            <person name="Yu H."/>
        </authorList>
    </citation>
    <scope>NUCLEOTIDE SEQUENCE</scope>
    <source>
        <strain evidence="2">1062</strain>
    </source>
</reference>
<comment type="caution">
    <text evidence="2">The sequence shown here is derived from an EMBL/GenBank/DDBJ whole genome shotgun (WGS) entry which is preliminary data.</text>
</comment>
<sequence length="126" mass="14325">MKIIRLFMLPALIIAFSMTNVYSQTGGLEKTEILKAMNSFEGLDIGADKQEKIKETNKGIVDNIFDIANGNDSADEKMIKFKDLQKKNSSVFEDILGVDTFKQYKKNVKKKLKPYKRKAKLVGFLI</sequence>
<protein>
    <recommendedName>
        <fullName evidence="4">DUF3347 domain-containing protein</fullName>
    </recommendedName>
</protein>
<feature type="signal peptide" evidence="1">
    <location>
        <begin position="1"/>
        <end position="23"/>
    </location>
</feature>
<evidence type="ECO:0000313" key="3">
    <source>
        <dbReference type="Proteomes" id="UP001139409"/>
    </source>
</evidence>
<dbReference type="EMBL" id="JAIXNE010000007">
    <property type="protein sequence ID" value="MCA6078946.1"/>
    <property type="molecule type" value="Genomic_DNA"/>
</dbReference>
<dbReference type="AlphaFoldDB" id="A0A9X1L366"/>
<evidence type="ECO:0008006" key="4">
    <source>
        <dbReference type="Google" id="ProtNLM"/>
    </source>
</evidence>
<evidence type="ECO:0000256" key="1">
    <source>
        <dbReference type="SAM" id="SignalP"/>
    </source>
</evidence>
<keyword evidence="3" id="KW-1185">Reference proteome</keyword>
<proteinExistence type="predicted"/>